<dbReference type="KEGG" id="nev:NTE_03184"/>
<name>A0A075N184_9ARCH</name>
<evidence type="ECO:0000313" key="2">
    <source>
        <dbReference type="Proteomes" id="UP000028194"/>
    </source>
</evidence>
<evidence type="ECO:0008006" key="3">
    <source>
        <dbReference type="Google" id="ProtNLM"/>
    </source>
</evidence>
<evidence type="ECO:0000313" key="1">
    <source>
        <dbReference type="EMBL" id="AIF85214.1"/>
    </source>
</evidence>
<dbReference type="STRING" id="1459636.NTE_03184"/>
<dbReference type="EMBL" id="CP007174">
    <property type="protein sequence ID" value="AIF85214.1"/>
    <property type="molecule type" value="Genomic_DNA"/>
</dbReference>
<reference evidence="1 2" key="1">
    <citation type="journal article" date="2014" name="PLoS ONE">
        <title>Genome Sequence of Candidatus Nitrososphaera evergladensis from Group I.1b Enriched from Everglades Soil Reveals Novel Genomic Features of the Ammonia-Oxidizing Archaea.</title>
        <authorList>
            <person name="Zhalnina K.V."/>
            <person name="Dias R."/>
            <person name="Leonard M.T."/>
            <person name="Dorr de Quadros P."/>
            <person name="Camargo F.A."/>
            <person name="Drew J.C."/>
            <person name="Farmerie W.G."/>
            <person name="Daroub S.H."/>
            <person name="Triplett E.W."/>
        </authorList>
    </citation>
    <scope>NUCLEOTIDE SEQUENCE [LARGE SCALE GENOMIC DNA]</scope>
    <source>
        <strain evidence="1 2">SR1</strain>
    </source>
</reference>
<dbReference type="eggNOG" id="arCOG13317">
    <property type="taxonomic scope" value="Archaea"/>
</dbReference>
<dbReference type="RefSeq" id="WP_148701650.1">
    <property type="nucleotide sequence ID" value="NZ_CP007174.1"/>
</dbReference>
<dbReference type="Proteomes" id="UP000028194">
    <property type="component" value="Chromosome"/>
</dbReference>
<dbReference type="GeneID" id="41598840"/>
<keyword evidence="2" id="KW-1185">Reference proteome</keyword>
<sequence length="118" mass="13031">MKKSIEGDYQVRIKLAEKVTANRDTDITFELADAKGTPVHDLEPIMGAGGHCVIISGDAKEFLHVHPVEQVGSTWRGGPQVTFMANFPRPGLYKIWGQFQRKGGTITESFTVRVTDNS</sequence>
<organism evidence="1 2">
    <name type="scientific">Candidatus Nitrososphaera evergladensis SR1</name>
    <dbReference type="NCBI Taxonomy" id="1459636"/>
    <lineage>
        <taxon>Archaea</taxon>
        <taxon>Nitrososphaerota</taxon>
        <taxon>Nitrososphaeria</taxon>
        <taxon>Nitrososphaerales</taxon>
        <taxon>Nitrososphaeraceae</taxon>
        <taxon>Nitrososphaera</taxon>
    </lineage>
</organism>
<accession>A0A075N184</accession>
<gene>
    <name evidence="1" type="ORF">NTE_03184</name>
</gene>
<dbReference type="OrthoDB" id="384240at2157"/>
<dbReference type="HOGENOM" id="CLU_2067697_0_0_2"/>
<dbReference type="AlphaFoldDB" id="A0A075N184"/>
<protein>
    <recommendedName>
        <fullName evidence="3">Secreted protein</fullName>
    </recommendedName>
</protein>
<proteinExistence type="predicted"/>